<evidence type="ECO:0000313" key="7">
    <source>
        <dbReference type="Proteomes" id="UP000285023"/>
    </source>
</evidence>
<name>A0A418Q3R0_9SPHN</name>
<evidence type="ECO:0000256" key="2">
    <source>
        <dbReference type="ARBA" id="ARBA00023002"/>
    </source>
</evidence>
<dbReference type="PANTHER" id="PTHR21089:SF1">
    <property type="entry name" value="BIFUNCTIONAL 3-DEHYDROQUINATE DEHYDRATASE_SHIKIMATE DEHYDROGENASE, CHLOROPLASTIC"/>
    <property type="match status" value="1"/>
</dbReference>
<evidence type="ECO:0000313" key="6">
    <source>
        <dbReference type="EMBL" id="RIX32531.1"/>
    </source>
</evidence>
<dbReference type="GO" id="GO:0009423">
    <property type="term" value="P:chorismate biosynthetic process"/>
    <property type="evidence" value="ECO:0007669"/>
    <property type="project" value="TreeGrafter"/>
</dbReference>
<evidence type="ECO:0000259" key="5">
    <source>
        <dbReference type="Pfam" id="PF18317"/>
    </source>
</evidence>
<accession>A0A418Q3R0</accession>
<dbReference type="GO" id="GO:0004764">
    <property type="term" value="F:shikimate 3-dehydrogenase (NADP+) activity"/>
    <property type="evidence" value="ECO:0007669"/>
    <property type="project" value="InterPro"/>
</dbReference>
<dbReference type="InterPro" id="IPR013708">
    <property type="entry name" value="Shikimate_DH-bd_N"/>
</dbReference>
<dbReference type="InterPro" id="IPR041121">
    <property type="entry name" value="SDH_C"/>
</dbReference>
<keyword evidence="3" id="KW-0057">Aromatic amino acid biosynthesis</keyword>
<dbReference type="Pfam" id="PF08501">
    <property type="entry name" value="Shikimate_dh_N"/>
    <property type="match status" value="1"/>
</dbReference>
<dbReference type="InterPro" id="IPR022893">
    <property type="entry name" value="Shikimate_DH_fam"/>
</dbReference>
<keyword evidence="2" id="KW-0560">Oxidoreductase</keyword>
<keyword evidence="7" id="KW-1185">Reference proteome</keyword>
<dbReference type="PANTHER" id="PTHR21089">
    <property type="entry name" value="SHIKIMATE DEHYDROGENASE"/>
    <property type="match status" value="1"/>
</dbReference>
<feature type="domain" description="SDH C-terminal" evidence="5">
    <location>
        <begin position="239"/>
        <end position="262"/>
    </location>
</feature>
<reference evidence="6 7" key="1">
    <citation type="submission" date="2018-09" db="EMBL/GenBank/DDBJ databases">
        <title>Sphingomonas sp. DAC4.</title>
        <authorList>
            <person name="Seo T."/>
        </authorList>
    </citation>
    <scope>NUCLEOTIDE SEQUENCE [LARGE SCALE GENOMIC DNA]</scope>
    <source>
        <strain evidence="6 7">DAC4</strain>
    </source>
</reference>
<dbReference type="CDD" id="cd01065">
    <property type="entry name" value="NAD_bind_Shikimate_DH"/>
    <property type="match status" value="1"/>
</dbReference>
<protein>
    <submittedName>
        <fullName evidence="6">Shikimate dehydrogenase</fullName>
    </submittedName>
</protein>
<dbReference type="SUPFAM" id="SSF51735">
    <property type="entry name" value="NAD(P)-binding Rossmann-fold domains"/>
    <property type="match status" value="1"/>
</dbReference>
<dbReference type="SUPFAM" id="SSF53223">
    <property type="entry name" value="Aminoacid dehydrogenase-like, N-terminal domain"/>
    <property type="match status" value="1"/>
</dbReference>
<comment type="caution">
    <text evidence="6">The sequence shown here is derived from an EMBL/GenBank/DDBJ whole genome shotgun (WGS) entry which is preliminary data.</text>
</comment>
<evidence type="ECO:0000256" key="3">
    <source>
        <dbReference type="ARBA" id="ARBA00023141"/>
    </source>
</evidence>
<dbReference type="Pfam" id="PF18317">
    <property type="entry name" value="SDH_C"/>
    <property type="match status" value="1"/>
</dbReference>
<evidence type="ECO:0000259" key="4">
    <source>
        <dbReference type="Pfam" id="PF08501"/>
    </source>
</evidence>
<organism evidence="6 7">
    <name type="scientific">Sphingomonas edaphi</name>
    <dbReference type="NCBI Taxonomy" id="2315689"/>
    <lineage>
        <taxon>Bacteria</taxon>
        <taxon>Pseudomonadati</taxon>
        <taxon>Pseudomonadota</taxon>
        <taxon>Alphaproteobacteria</taxon>
        <taxon>Sphingomonadales</taxon>
        <taxon>Sphingomonadaceae</taxon>
        <taxon>Sphingomonas</taxon>
    </lineage>
</organism>
<gene>
    <name evidence="6" type="ORF">D3M59_06260</name>
</gene>
<dbReference type="InterPro" id="IPR036291">
    <property type="entry name" value="NAD(P)-bd_dom_sf"/>
</dbReference>
<dbReference type="GO" id="GO:0019632">
    <property type="term" value="P:shikimate metabolic process"/>
    <property type="evidence" value="ECO:0007669"/>
    <property type="project" value="TreeGrafter"/>
</dbReference>
<comment type="pathway">
    <text evidence="1">Metabolic intermediate biosynthesis; chorismate biosynthesis; chorismate from D-erythrose 4-phosphate and phosphoenolpyruvate: step 4/7.</text>
</comment>
<dbReference type="Gene3D" id="3.40.50.10860">
    <property type="entry name" value="Leucine Dehydrogenase, chain A, domain 1"/>
    <property type="match status" value="1"/>
</dbReference>
<evidence type="ECO:0000256" key="1">
    <source>
        <dbReference type="ARBA" id="ARBA00004871"/>
    </source>
</evidence>
<dbReference type="EMBL" id="QXTF01000001">
    <property type="protein sequence ID" value="RIX32531.1"/>
    <property type="molecule type" value="Genomic_DNA"/>
</dbReference>
<sequence>MTPTVPFAEVIGDPINHSLSPLIHGYWLEVLAIEGSYVRRRVTRADLPGYLSERRGNAAWRGSNVTMPLKLDAVALADEATDRAVAAGAANVLMMREGRLVAANTDVGAIVSLLGRLHKGGAPMRGVTLLGTGGAARAALVALKTVGIPAVRIQARNMAEAAKLAVEFGLEANPAPFTAPIGGDGLINATPLGMSDYPRIGCDLSPLPANGWVFDMVTQPAETALVADARGRGLAVVTGIDMLVEQAAASFKLFFEADAPRDRDAELWQKLGR</sequence>
<dbReference type="Gene3D" id="3.40.50.720">
    <property type="entry name" value="NAD(P)-binding Rossmann-like Domain"/>
    <property type="match status" value="1"/>
</dbReference>
<dbReference type="GO" id="GO:0050661">
    <property type="term" value="F:NADP binding"/>
    <property type="evidence" value="ECO:0007669"/>
    <property type="project" value="TreeGrafter"/>
</dbReference>
<dbReference type="OrthoDB" id="9792692at2"/>
<keyword evidence="3" id="KW-0028">Amino-acid biosynthesis</keyword>
<proteinExistence type="predicted"/>
<dbReference type="GO" id="GO:0005829">
    <property type="term" value="C:cytosol"/>
    <property type="evidence" value="ECO:0007669"/>
    <property type="project" value="TreeGrafter"/>
</dbReference>
<dbReference type="AlphaFoldDB" id="A0A418Q3R0"/>
<dbReference type="InterPro" id="IPR046346">
    <property type="entry name" value="Aminoacid_DH-like_N_sf"/>
</dbReference>
<dbReference type="GO" id="GO:0009073">
    <property type="term" value="P:aromatic amino acid family biosynthetic process"/>
    <property type="evidence" value="ECO:0007669"/>
    <property type="project" value="UniProtKB-KW"/>
</dbReference>
<dbReference type="RefSeq" id="WP_119532562.1">
    <property type="nucleotide sequence ID" value="NZ_QXTF01000001.1"/>
</dbReference>
<feature type="domain" description="Shikimate dehydrogenase substrate binding N-terminal" evidence="4">
    <location>
        <begin position="10"/>
        <end position="93"/>
    </location>
</feature>
<dbReference type="Proteomes" id="UP000285023">
    <property type="component" value="Unassembled WGS sequence"/>
</dbReference>